<dbReference type="OrthoDB" id="6354602at2759"/>
<evidence type="ECO:0000313" key="1">
    <source>
        <dbReference type="EMBL" id="KOX70104.1"/>
    </source>
</evidence>
<evidence type="ECO:0000313" key="2">
    <source>
        <dbReference type="Proteomes" id="UP000053105"/>
    </source>
</evidence>
<dbReference type="EMBL" id="KQ435876">
    <property type="protein sequence ID" value="KOX70104.1"/>
    <property type="molecule type" value="Genomic_DNA"/>
</dbReference>
<organism evidence="1 2">
    <name type="scientific">Melipona quadrifasciata</name>
    <dbReference type="NCBI Taxonomy" id="166423"/>
    <lineage>
        <taxon>Eukaryota</taxon>
        <taxon>Metazoa</taxon>
        <taxon>Ecdysozoa</taxon>
        <taxon>Arthropoda</taxon>
        <taxon>Hexapoda</taxon>
        <taxon>Insecta</taxon>
        <taxon>Pterygota</taxon>
        <taxon>Neoptera</taxon>
        <taxon>Endopterygota</taxon>
        <taxon>Hymenoptera</taxon>
        <taxon>Apocrita</taxon>
        <taxon>Aculeata</taxon>
        <taxon>Apoidea</taxon>
        <taxon>Anthophila</taxon>
        <taxon>Apidae</taxon>
        <taxon>Melipona</taxon>
    </lineage>
</organism>
<dbReference type="AlphaFoldDB" id="A0A0N0BD85"/>
<dbReference type="Proteomes" id="UP000053105">
    <property type="component" value="Unassembled WGS sequence"/>
</dbReference>
<gene>
    <name evidence="1" type="ORF">WN51_04844</name>
</gene>
<accession>A0A0N0BD85</accession>
<name>A0A0N0BD85_9HYME</name>
<keyword evidence="2" id="KW-1185">Reference proteome</keyword>
<protein>
    <submittedName>
        <fullName evidence="1">Uncharacterized protein</fullName>
    </submittedName>
</protein>
<proteinExistence type="predicted"/>
<sequence>MEYLLKIEDLFEDLYTAKHERSPFTICDNIHRIIIFIIGQEHTGVGKLAATQMKHLIGPVRNRRSALVKEGANLRKYLQSNQESNFKTRDLFPSPNHVTLVRSTYVSVRRTSLINVITESHPNCTQFYQKYKKDIENCNGPTIPRLRVSNTRLAQAASGCAPSVEVLPISDVKQSSVQNSARMGDRDQPSADCGFLSYSCKEELDTTRKLHSSCRSSNFY</sequence>
<reference evidence="1 2" key="1">
    <citation type="submission" date="2015-07" db="EMBL/GenBank/DDBJ databases">
        <title>The genome of Melipona quadrifasciata.</title>
        <authorList>
            <person name="Pan H."/>
            <person name="Kapheim K."/>
        </authorList>
    </citation>
    <scope>NUCLEOTIDE SEQUENCE [LARGE SCALE GENOMIC DNA]</scope>
    <source>
        <strain evidence="1">0111107301</strain>
        <tissue evidence="1">Whole body</tissue>
    </source>
</reference>